<gene>
    <name evidence="2" type="ORF">TRIADDRAFT_59967</name>
</gene>
<name>B3S6X8_TRIAD</name>
<dbReference type="SUPFAM" id="SSF51206">
    <property type="entry name" value="cAMP-binding domain-like"/>
    <property type="match status" value="2"/>
</dbReference>
<dbReference type="EMBL" id="DS985253">
    <property type="protein sequence ID" value="EDV21470.1"/>
    <property type="molecule type" value="Genomic_DNA"/>
</dbReference>
<dbReference type="PROSITE" id="PS50042">
    <property type="entry name" value="CNMP_BINDING_3"/>
    <property type="match status" value="1"/>
</dbReference>
<dbReference type="PANTHER" id="PTHR23011:SF41">
    <property type="entry name" value="CYCLIC NUCLEOTIDE-BINDING DOMAIN-CONTAINING PROTEIN"/>
    <property type="match status" value="1"/>
</dbReference>
<dbReference type="SMART" id="SM00100">
    <property type="entry name" value="cNMP"/>
    <property type="match status" value="1"/>
</dbReference>
<dbReference type="RefSeq" id="XP_002116070.1">
    <property type="nucleotide sequence ID" value="XM_002116034.1"/>
</dbReference>
<dbReference type="PhylomeDB" id="B3S6X8"/>
<dbReference type="Pfam" id="PF00027">
    <property type="entry name" value="cNMP_binding"/>
    <property type="match status" value="1"/>
</dbReference>
<organism evidence="2 3">
    <name type="scientific">Trichoplax adhaerens</name>
    <name type="common">Trichoplax reptans</name>
    <dbReference type="NCBI Taxonomy" id="10228"/>
    <lineage>
        <taxon>Eukaryota</taxon>
        <taxon>Metazoa</taxon>
        <taxon>Placozoa</taxon>
        <taxon>Uniplacotomia</taxon>
        <taxon>Trichoplacea</taxon>
        <taxon>Trichoplacidae</taxon>
        <taxon>Trichoplax</taxon>
    </lineage>
</organism>
<dbReference type="HOGENOM" id="CLU_405608_0_0_1"/>
<dbReference type="Gene3D" id="2.60.120.10">
    <property type="entry name" value="Jelly Rolls"/>
    <property type="match status" value="2"/>
</dbReference>
<feature type="domain" description="Cyclic nucleotide-binding" evidence="1">
    <location>
        <begin position="137"/>
        <end position="262"/>
    </location>
</feature>
<dbReference type="InParanoid" id="B3S6X8"/>
<proteinExistence type="predicted"/>
<accession>B3S6X8</accession>
<reference evidence="2 3" key="1">
    <citation type="journal article" date="2008" name="Nature">
        <title>The Trichoplax genome and the nature of placozoans.</title>
        <authorList>
            <person name="Srivastava M."/>
            <person name="Begovic E."/>
            <person name="Chapman J."/>
            <person name="Putnam N.H."/>
            <person name="Hellsten U."/>
            <person name="Kawashima T."/>
            <person name="Kuo A."/>
            <person name="Mitros T."/>
            <person name="Salamov A."/>
            <person name="Carpenter M.L."/>
            <person name="Signorovitch A.Y."/>
            <person name="Moreno M.A."/>
            <person name="Kamm K."/>
            <person name="Grimwood J."/>
            <person name="Schmutz J."/>
            <person name="Shapiro H."/>
            <person name="Grigoriev I.V."/>
            <person name="Buss L.W."/>
            <person name="Schierwater B."/>
            <person name="Dellaporta S.L."/>
            <person name="Rokhsar D.S."/>
        </authorList>
    </citation>
    <scope>NUCLEOTIDE SEQUENCE [LARGE SCALE GENOMIC DNA]</scope>
    <source>
        <strain evidence="2 3">Grell-BS-1999</strain>
    </source>
</reference>
<dbReference type="KEGG" id="tad:TRIADDRAFT_59967"/>
<dbReference type="InterPro" id="IPR014710">
    <property type="entry name" value="RmlC-like_jellyroll"/>
</dbReference>
<dbReference type="Proteomes" id="UP000009022">
    <property type="component" value="Unassembled WGS sequence"/>
</dbReference>
<evidence type="ECO:0000313" key="2">
    <source>
        <dbReference type="EMBL" id="EDV21470.1"/>
    </source>
</evidence>
<keyword evidence="3" id="KW-1185">Reference proteome</keyword>
<evidence type="ECO:0000313" key="3">
    <source>
        <dbReference type="Proteomes" id="UP000009022"/>
    </source>
</evidence>
<dbReference type="CDD" id="cd00038">
    <property type="entry name" value="CAP_ED"/>
    <property type="match status" value="1"/>
</dbReference>
<dbReference type="InterPro" id="IPR018490">
    <property type="entry name" value="cNMP-bd_dom_sf"/>
</dbReference>
<dbReference type="InterPro" id="IPR000595">
    <property type="entry name" value="cNMP-bd_dom"/>
</dbReference>
<dbReference type="eggNOG" id="KOG1113">
    <property type="taxonomic scope" value="Eukaryota"/>
</dbReference>
<dbReference type="AlphaFoldDB" id="B3S6X8"/>
<dbReference type="GeneID" id="6757202"/>
<evidence type="ECO:0000259" key="1">
    <source>
        <dbReference type="PROSITE" id="PS50042"/>
    </source>
</evidence>
<dbReference type="InterPro" id="IPR018488">
    <property type="entry name" value="cNMP-bd_CS"/>
</dbReference>
<sequence>MPVHPTSLTRLRILIGNRTRRNSQDRTNNPITKPAKAKIRPYKRFQNFAKSVRIIVTACIAVRKEVSAKSGGLSLAEFQTDIEATFSESLAFHPLYIVKKQEPKGSEILKKLLDIPADRRTDAIIDDILSHVRRLKSFTMYSNTLQRQLCQVLRYESYGKRRVIVQQGHLPIAYYFILSGTLLVNITDSDIRTNQPFTRTVQEIGEGKSFGEVALINGSSRTATIVSKAFVELLAIDKEDFQKTIYHTFLQEKHANLQFLKTLKLFELWPVKILYNRADSFSYHHYRPESVIVQNSNDSRWIAIVKEGKCKVVCKIKRPALNQGKVRIHSSKPKYSTYLPTLRPLPVEASKHIVVDGPDKDRLDPATQLVKDEDVIMQESDTNMFQRYGQSEEEANRRKKYVEILHKMGNAHAGHFRKRSLSEPPLPTRQHMPMIKRKLVLQKNKGSYTRRTQKKSIFPPVQEQTDDMFVQVSILRSGGIFGLQSIVNRNAVETALISEGAEIILVSKQLFLKEASKSVLTILENLTIQYPSEVALQRELQEQQSWHNFKRSLITDIMEYSKECTNLIIKCQLESFWCNLKIILELQNCNCRQGFLISASLESEKSIGVQIDIEIKEETVCDLASIKQLNFINKIYVI</sequence>
<dbReference type="CTD" id="6757202"/>
<dbReference type="PANTHER" id="PTHR23011">
    <property type="entry name" value="CYCLIC NUCLEOTIDE-BINDING DOMAIN CONTAINING PROTEIN"/>
    <property type="match status" value="1"/>
</dbReference>
<dbReference type="PROSITE" id="PS00889">
    <property type="entry name" value="CNMP_BINDING_2"/>
    <property type="match status" value="1"/>
</dbReference>
<dbReference type="STRING" id="10228.B3S6X8"/>
<protein>
    <recommendedName>
        <fullName evidence="1">Cyclic nucleotide-binding domain-containing protein</fullName>
    </recommendedName>
</protein>
<dbReference type="OMA" id="YGTIQQF"/>
<dbReference type="OrthoDB" id="166212at2759"/>